<reference evidence="4" key="1">
    <citation type="submission" date="2015-07" db="EMBL/GenBank/DDBJ databases">
        <authorList>
            <person name="Ju K.-S."/>
            <person name="Doroghazi J.R."/>
            <person name="Metcalf W.W."/>
        </authorList>
    </citation>
    <scope>NUCLEOTIDE SEQUENCE [LARGE SCALE GENOMIC DNA]</scope>
    <source>
        <strain evidence="4">NRRL ISP-5002</strain>
    </source>
</reference>
<gene>
    <name evidence="3" type="ORF">ADL29_27545</name>
</gene>
<name>A0A0N0GXB7_9ACTN</name>
<feature type="compositionally biased region" description="Low complexity" evidence="1">
    <location>
        <begin position="34"/>
        <end position="43"/>
    </location>
</feature>
<feature type="chain" id="PRO_5005849987" evidence="2">
    <location>
        <begin position="33"/>
        <end position="149"/>
    </location>
</feature>
<comment type="caution">
    <text evidence="3">The sequence shown here is derived from an EMBL/GenBank/DDBJ whole genome shotgun (WGS) entry which is preliminary data.</text>
</comment>
<evidence type="ECO:0000256" key="1">
    <source>
        <dbReference type="SAM" id="MobiDB-lite"/>
    </source>
</evidence>
<proteinExistence type="predicted"/>
<evidence type="ECO:0000256" key="2">
    <source>
        <dbReference type="SAM" id="SignalP"/>
    </source>
</evidence>
<evidence type="ECO:0000313" key="4">
    <source>
        <dbReference type="Proteomes" id="UP000037982"/>
    </source>
</evidence>
<dbReference type="Proteomes" id="UP000037982">
    <property type="component" value="Unassembled WGS sequence"/>
</dbReference>
<accession>A0A0N0GXB7</accession>
<feature type="region of interest" description="Disordered" evidence="1">
    <location>
        <begin position="34"/>
        <end position="57"/>
    </location>
</feature>
<keyword evidence="4" id="KW-1185">Reference proteome</keyword>
<sequence>MTMQRPKTTVATALAGLALTGSLLSAAAPANAAESASGPAASHAKVHPDRQRHTEGKGICTRVPRLEKRIDRALARLNGGVHTRGSIARMAQRVKNARAKNHDAVATFLQDRLTRRKQLKPTLTRERVDLKAVAAWCSTRDNAKEGDGS</sequence>
<feature type="compositionally biased region" description="Basic and acidic residues" evidence="1">
    <location>
        <begin position="46"/>
        <end position="56"/>
    </location>
</feature>
<keyword evidence="2" id="KW-0732">Signal</keyword>
<evidence type="ECO:0000313" key="3">
    <source>
        <dbReference type="EMBL" id="KPC60812.1"/>
    </source>
</evidence>
<protein>
    <submittedName>
        <fullName evidence="3">Uncharacterized protein</fullName>
    </submittedName>
</protein>
<organism evidence="3 4">
    <name type="scientific">Streptomyces chattanoogensis</name>
    <dbReference type="NCBI Taxonomy" id="66876"/>
    <lineage>
        <taxon>Bacteria</taxon>
        <taxon>Bacillati</taxon>
        <taxon>Actinomycetota</taxon>
        <taxon>Actinomycetes</taxon>
        <taxon>Kitasatosporales</taxon>
        <taxon>Streptomycetaceae</taxon>
        <taxon>Streptomyces</taxon>
    </lineage>
</organism>
<dbReference type="PATRIC" id="fig|66876.3.peg.6029"/>
<feature type="signal peptide" evidence="2">
    <location>
        <begin position="1"/>
        <end position="32"/>
    </location>
</feature>
<dbReference type="AlphaFoldDB" id="A0A0N0GXB7"/>
<dbReference type="EMBL" id="LGKG01000155">
    <property type="protein sequence ID" value="KPC60812.1"/>
    <property type="molecule type" value="Genomic_DNA"/>
</dbReference>